<proteinExistence type="predicted"/>
<reference evidence="3 4" key="1">
    <citation type="submission" date="2017-11" db="EMBL/GenBank/DDBJ databases">
        <title>Xanthomonas prunicola sp. nov., a novel pathogen that affects nectarine (Prunus persica var. nectarine) trees.</title>
        <authorList>
            <person name="Lopez M."/>
            <person name="Lopez-Soriano P."/>
            <person name="Garita-Cambronero J."/>
            <person name="Beltran C."/>
            <person name="Taghouti G."/>
            <person name="Portier P."/>
            <person name="Cubero J."/>
            <person name="Fischer-Le Saux M."/>
            <person name="Marco-Noales E."/>
        </authorList>
    </citation>
    <scope>NUCLEOTIDE SEQUENCE [LARGE SCALE GENOMIC DNA]</scope>
    <source>
        <strain evidence="1 3">CFBP8353</strain>
        <strain evidence="2 4">CFBP8354</strain>
    </source>
</reference>
<evidence type="ECO:0000313" key="1">
    <source>
        <dbReference type="EMBL" id="PKV12922.1"/>
    </source>
</evidence>
<evidence type="ECO:0000313" key="4">
    <source>
        <dbReference type="Proteomes" id="UP000233748"/>
    </source>
</evidence>
<dbReference type="Proteomes" id="UP000233748">
    <property type="component" value="Unassembled WGS sequence"/>
</dbReference>
<evidence type="ECO:0000313" key="2">
    <source>
        <dbReference type="EMBL" id="PKV17203.1"/>
    </source>
</evidence>
<name>A0A2N3RKA1_9XANT</name>
<evidence type="ECO:0000313" key="3">
    <source>
        <dbReference type="Proteomes" id="UP000233720"/>
    </source>
</evidence>
<comment type="caution">
    <text evidence="1">The sequence shown here is derived from an EMBL/GenBank/DDBJ whole genome shotgun (WGS) entry which is preliminary data.</text>
</comment>
<sequence>MAGEGDGFHRDAPEREVQGALWSKSSATINPTIQLGRGSTFTNVVSCRAWNAKNQSVWKRLQSA</sequence>
<protein>
    <submittedName>
        <fullName evidence="1">Uncharacterized protein</fullName>
    </submittedName>
</protein>
<dbReference type="EMBL" id="PHKW01000003">
    <property type="protein sequence ID" value="PKV17203.1"/>
    <property type="molecule type" value="Genomic_DNA"/>
</dbReference>
<keyword evidence="4" id="KW-1185">Reference proteome</keyword>
<accession>A0A2N3RKA1</accession>
<dbReference type="EMBL" id="PHKV01000003">
    <property type="protein sequence ID" value="PKV12922.1"/>
    <property type="molecule type" value="Genomic_DNA"/>
</dbReference>
<dbReference type="Proteomes" id="UP000233720">
    <property type="component" value="Unassembled WGS sequence"/>
</dbReference>
<dbReference type="AlphaFoldDB" id="A0A2N3RKA1"/>
<organism evidence="1 3">
    <name type="scientific">Xanthomonas prunicola</name>
    <dbReference type="NCBI Taxonomy" id="2053930"/>
    <lineage>
        <taxon>Bacteria</taxon>
        <taxon>Pseudomonadati</taxon>
        <taxon>Pseudomonadota</taxon>
        <taxon>Gammaproteobacteria</taxon>
        <taxon>Lysobacterales</taxon>
        <taxon>Lysobacteraceae</taxon>
        <taxon>Xanthomonas</taxon>
    </lineage>
</organism>
<dbReference type="OrthoDB" id="6007772at2"/>
<gene>
    <name evidence="1" type="ORF">XpruCFBP8353_13255</name>
    <name evidence="2" type="ORF">XpruCFBP8354_13260</name>
</gene>